<evidence type="ECO:0000259" key="7">
    <source>
        <dbReference type="PROSITE" id="PS50113"/>
    </source>
</evidence>
<protein>
    <recommendedName>
        <fullName evidence="2">histidine kinase</fullName>
        <ecNumber evidence="2">2.7.13.3</ecNumber>
    </recommendedName>
</protein>
<name>A0A6J7IVC1_9ZZZZ</name>
<feature type="domain" description="PAC" evidence="7">
    <location>
        <begin position="226"/>
        <end position="278"/>
    </location>
</feature>
<dbReference type="NCBIfam" id="TIGR00229">
    <property type="entry name" value="sensory_box"/>
    <property type="match status" value="2"/>
</dbReference>
<dbReference type="AlphaFoldDB" id="A0A6J7IVC1"/>
<evidence type="ECO:0000256" key="4">
    <source>
        <dbReference type="ARBA" id="ARBA00022679"/>
    </source>
</evidence>
<evidence type="ECO:0000256" key="5">
    <source>
        <dbReference type="ARBA" id="ARBA00022777"/>
    </source>
</evidence>
<keyword evidence="5" id="KW-0418">Kinase</keyword>
<dbReference type="PROSITE" id="PS50113">
    <property type="entry name" value="PAC"/>
    <property type="match status" value="2"/>
</dbReference>
<feature type="domain" description="PAS" evidence="6">
    <location>
        <begin position="154"/>
        <end position="215"/>
    </location>
</feature>
<evidence type="ECO:0000259" key="6">
    <source>
        <dbReference type="PROSITE" id="PS50112"/>
    </source>
</evidence>
<keyword evidence="4" id="KW-0808">Transferase</keyword>
<dbReference type="EMBL" id="CAFBNE010000010">
    <property type="protein sequence ID" value="CAB4934809.1"/>
    <property type="molecule type" value="Genomic_DNA"/>
</dbReference>
<keyword evidence="3" id="KW-0597">Phosphoprotein</keyword>
<dbReference type="GO" id="GO:0004673">
    <property type="term" value="F:protein histidine kinase activity"/>
    <property type="evidence" value="ECO:0007669"/>
    <property type="project" value="UniProtKB-EC"/>
</dbReference>
<dbReference type="EC" id="2.7.13.3" evidence="2"/>
<reference evidence="8" key="1">
    <citation type="submission" date="2020-05" db="EMBL/GenBank/DDBJ databases">
        <authorList>
            <person name="Chiriac C."/>
            <person name="Salcher M."/>
            <person name="Ghai R."/>
            <person name="Kavagutti S V."/>
        </authorList>
    </citation>
    <scope>NUCLEOTIDE SEQUENCE</scope>
</reference>
<dbReference type="InterPro" id="IPR001610">
    <property type="entry name" value="PAC"/>
</dbReference>
<feature type="domain" description="PAS" evidence="6">
    <location>
        <begin position="27"/>
        <end position="97"/>
    </location>
</feature>
<evidence type="ECO:0000256" key="2">
    <source>
        <dbReference type="ARBA" id="ARBA00012438"/>
    </source>
</evidence>
<dbReference type="InterPro" id="IPR035965">
    <property type="entry name" value="PAS-like_dom_sf"/>
</dbReference>
<dbReference type="PANTHER" id="PTHR43304">
    <property type="entry name" value="PHYTOCHROME-LIKE PROTEIN CPH1"/>
    <property type="match status" value="1"/>
</dbReference>
<dbReference type="PANTHER" id="PTHR43304:SF1">
    <property type="entry name" value="PAC DOMAIN-CONTAINING PROTEIN"/>
    <property type="match status" value="1"/>
</dbReference>
<organism evidence="8">
    <name type="scientific">freshwater metagenome</name>
    <dbReference type="NCBI Taxonomy" id="449393"/>
    <lineage>
        <taxon>unclassified sequences</taxon>
        <taxon>metagenomes</taxon>
        <taxon>ecological metagenomes</taxon>
    </lineage>
</organism>
<sequence>MPCRVCDRWIVTGTNDGQVKASASRAGSDRIAALLDHSPIGFAVVSPDGCFLEVNPALCELLGRDASSLKSCSWQEMTHPEDLPTEVALVNDMLAGRQDGYRLSKRYVRPDGSVVWGDLSVCCVRLDDGSVDSFIAQVLDVSEQQATRQALTEAESRYHLLVKNSSDVVALGTNEGFFSWISPTVEAMLGWQPKDLVGTSFTKLVHQDDRSAVHKAQGLMELGDCNRFEVRMRTATGEFRWVSIRLTQRRGDQGEVVGKVASWSDSDDEHALREALAANEKW</sequence>
<dbReference type="InterPro" id="IPR052162">
    <property type="entry name" value="Sensor_kinase/Photoreceptor"/>
</dbReference>
<accession>A0A6J7IVC1</accession>
<dbReference type="SMART" id="SM00091">
    <property type="entry name" value="PAS"/>
    <property type="match status" value="2"/>
</dbReference>
<dbReference type="PROSITE" id="PS50112">
    <property type="entry name" value="PAS"/>
    <property type="match status" value="2"/>
</dbReference>
<proteinExistence type="predicted"/>
<evidence type="ECO:0000256" key="1">
    <source>
        <dbReference type="ARBA" id="ARBA00000085"/>
    </source>
</evidence>
<dbReference type="SMART" id="SM00086">
    <property type="entry name" value="PAC"/>
    <property type="match status" value="2"/>
</dbReference>
<dbReference type="Pfam" id="PF08447">
    <property type="entry name" value="PAS_3"/>
    <property type="match status" value="2"/>
</dbReference>
<feature type="domain" description="PAC" evidence="7">
    <location>
        <begin position="101"/>
        <end position="153"/>
    </location>
</feature>
<dbReference type="InterPro" id="IPR000700">
    <property type="entry name" value="PAS-assoc_C"/>
</dbReference>
<dbReference type="InterPro" id="IPR013655">
    <property type="entry name" value="PAS_fold_3"/>
</dbReference>
<comment type="catalytic activity">
    <reaction evidence="1">
        <text>ATP + protein L-histidine = ADP + protein N-phospho-L-histidine.</text>
        <dbReference type="EC" id="2.7.13.3"/>
    </reaction>
</comment>
<dbReference type="SUPFAM" id="SSF55785">
    <property type="entry name" value="PYP-like sensor domain (PAS domain)"/>
    <property type="match status" value="2"/>
</dbReference>
<evidence type="ECO:0000256" key="3">
    <source>
        <dbReference type="ARBA" id="ARBA00022553"/>
    </source>
</evidence>
<evidence type="ECO:0000313" key="8">
    <source>
        <dbReference type="EMBL" id="CAB4934809.1"/>
    </source>
</evidence>
<dbReference type="Gene3D" id="3.30.450.20">
    <property type="entry name" value="PAS domain"/>
    <property type="match status" value="2"/>
</dbReference>
<dbReference type="InterPro" id="IPR000014">
    <property type="entry name" value="PAS"/>
</dbReference>
<dbReference type="CDD" id="cd00130">
    <property type="entry name" value="PAS"/>
    <property type="match status" value="2"/>
</dbReference>
<gene>
    <name evidence="8" type="ORF">UFOPK3772_00495</name>
</gene>